<evidence type="ECO:0000313" key="2">
    <source>
        <dbReference type="EMBL" id="OJR54982.1"/>
    </source>
</evidence>
<feature type="transmembrane region" description="Helical" evidence="1">
    <location>
        <begin position="57"/>
        <end position="78"/>
    </location>
</feature>
<evidence type="ECO:0000256" key="1">
    <source>
        <dbReference type="SAM" id="Phobius"/>
    </source>
</evidence>
<proteinExistence type="predicted"/>
<keyword evidence="1" id="KW-1133">Transmembrane helix</keyword>
<protein>
    <submittedName>
        <fullName evidence="2">Uncharacterized protein</fullName>
    </submittedName>
</protein>
<dbReference type="EMBL" id="MOKI01000023">
    <property type="protein sequence ID" value="OJR54982.1"/>
    <property type="molecule type" value="Genomic_DNA"/>
</dbReference>
<reference evidence="2 3" key="1">
    <citation type="submission" date="2016-10" db="EMBL/GenBank/DDBJ databases">
        <title>Comprehensive resistome analysis reveals the prevalence of NDM and MCR-1 in Chinese poultry production.</title>
        <authorList>
            <person name="Wang Y."/>
            <person name="Zhang R."/>
            <person name="Li J."/>
            <person name="Wu Z."/>
            <person name="Wenjuan Y."/>
            <person name="Schwarz S."/>
            <person name="Tyrrell J."/>
            <person name="Zheng Y."/>
            <person name="Wang S."/>
            <person name="Shen Z."/>
            <person name="Liu Z."/>
            <person name="Lei L."/>
            <person name="Li M."/>
            <person name="Zhang Q."/>
            <person name="Wu C."/>
            <person name="Zhang Q."/>
            <person name="Wu Y."/>
            <person name="Walsh T."/>
            <person name="Shen J."/>
        </authorList>
    </citation>
    <scope>NUCLEOTIDE SEQUENCE [LARGE SCALE GENOMIC DNA]</scope>
    <source>
        <strain evidence="2 3">570</strain>
    </source>
</reference>
<gene>
    <name evidence="2" type="ORF">BK383_10385</name>
</gene>
<accession>A0A8E2H2T6</accession>
<evidence type="ECO:0000313" key="3">
    <source>
        <dbReference type="Proteomes" id="UP000184277"/>
    </source>
</evidence>
<keyword evidence="1" id="KW-0812">Transmembrane</keyword>
<organism evidence="2 3">
    <name type="scientific">Escherichia coli</name>
    <dbReference type="NCBI Taxonomy" id="562"/>
    <lineage>
        <taxon>Bacteria</taxon>
        <taxon>Pseudomonadati</taxon>
        <taxon>Pseudomonadota</taxon>
        <taxon>Gammaproteobacteria</taxon>
        <taxon>Enterobacterales</taxon>
        <taxon>Enterobacteriaceae</taxon>
        <taxon>Escherichia</taxon>
    </lineage>
</organism>
<dbReference type="Proteomes" id="UP000184277">
    <property type="component" value="Unassembled WGS sequence"/>
</dbReference>
<sequence>MRNGFCPDCDFQNSVNNFFEFFIRAEFGLSHFGVDVCFCNIKLQFVYMKDGFVKLRVLGAVLAVILGGVSLNAAYAGALPAKYEAGLKVLRNAKTNYTPDEVSNYCQKENIPLKPVEPFFKSNIEFCVFAYAADETGKAIQKTGYSTKDTMSVLSNGVLQFELYRQQGMGDLLQPLYMLAWVPEGQQFLIRKGMLRQSDVAGFNNMMELERAAKQKQAPKQPTAECIRSEIQKILSEQPYIDRGVAEVAAKMKCTN</sequence>
<keyword evidence="1" id="KW-0472">Membrane</keyword>
<name>A0A8E2H2T6_ECOLX</name>
<dbReference type="RefSeq" id="WP_072770501.1">
    <property type="nucleotide sequence ID" value="NZ_CP159120.1"/>
</dbReference>
<comment type="caution">
    <text evidence="2">The sequence shown here is derived from an EMBL/GenBank/DDBJ whole genome shotgun (WGS) entry which is preliminary data.</text>
</comment>
<dbReference type="AlphaFoldDB" id="A0A8E2H2T6"/>